<evidence type="ECO:0000256" key="2">
    <source>
        <dbReference type="PIRSR" id="PIRSR613078-2"/>
    </source>
</evidence>
<feature type="active site" description="Proton donor/acceptor" evidence="1">
    <location>
        <position position="86"/>
    </location>
</feature>
<dbReference type="SMART" id="SM00855">
    <property type="entry name" value="PGAM"/>
    <property type="match status" value="1"/>
</dbReference>
<comment type="caution">
    <text evidence="3">The sequence shown here is derived from an EMBL/GenBank/DDBJ whole genome shotgun (WGS) entry which is preliminary data.</text>
</comment>
<dbReference type="PANTHER" id="PTHR48100:SF59">
    <property type="entry name" value="ADENOSYLCOBALAMIN_ALPHA-RIBAZOLE PHOSPHATASE"/>
    <property type="match status" value="1"/>
</dbReference>
<dbReference type="Pfam" id="PF00300">
    <property type="entry name" value="His_Phos_1"/>
    <property type="match status" value="1"/>
</dbReference>
<accession>A0A2N0A470</accession>
<dbReference type="InterPro" id="IPR050275">
    <property type="entry name" value="PGM_Phosphatase"/>
</dbReference>
<sequence>MKKEEYQLFLIRHGETEWNLERRLQGQTDTSLSKYGKEQVLKLADKLKDTGIKLILSSDLKRAKETSEQISRSLGVETIYHPGLREIHLGEAQGILESELSSIFGEDSYSAWKSSDRIHDQFRFPGGESKSEAESRIIETILNLLKMYDKKNIAICSHGFVLSRFYRHFSLNELSPSKLENCEVAELFLSLEIQEKNLHAIKIN</sequence>
<name>A0A2N0A470_9LEPT</name>
<dbReference type="SUPFAM" id="SSF53254">
    <property type="entry name" value="Phosphoglycerate mutase-like"/>
    <property type="match status" value="1"/>
</dbReference>
<feature type="binding site" evidence="2">
    <location>
        <position position="62"/>
    </location>
    <ligand>
        <name>substrate</name>
    </ligand>
</feature>
<dbReference type="Proteomes" id="UP000231843">
    <property type="component" value="Unassembled WGS sequence"/>
</dbReference>
<gene>
    <name evidence="3" type="ORF">CH365_02425</name>
</gene>
<protein>
    <submittedName>
        <fullName evidence="3">Phosphoglycerate mutase</fullName>
    </submittedName>
</protein>
<dbReference type="PIRSF" id="PIRSF000709">
    <property type="entry name" value="6PFK_2-Ptase"/>
    <property type="match status" value="1"/>
</dbReference>
<dbReference type="InterPro" id="IPR013078">
    <property type="entry name" value="His_Pase_superF_clade-1"/>
</dbReference>
<dbReference type="EMBL" id="NPEA01000001">
    <property type="protein sequence ID" value="PJZ79095.1"/>
    <property type="molecule type" value="Genomic_DNA"/>
</dbReference>
<feature type="active site" description="Tele-phosphohistidine intermediate" evidence="1">
    <location>
        <position position="13"/>
    </location>
</feature>
<reference evidence="3 4" key="1">
    <citation type="submission" date="2017-07" db="EMBL/GenBank/DDBJ databases">
        <title>Leptospira spp. isolated from tropical soils.</title>
        <authorList>
            <person name="Thibeaux R."/>
            <person name="Iraola G."/>
            <person name="Ferres I."/>
            <person name="Bierque E."/>
            <person name="Girault D."/>
            <person name="Soupe-Gilbert M.-E."/>
            <person name="Picardeau M."/>
            <person name="Goarant C."/>
        </authorList>
    </citation>
    <scope>NUCLEOTIDE SEQUENCE [LARGE SCALE GENOMIC DNA]</scope>
    <source>
        <strain evidence="3 4">ES4-C-A1</strain>
    </source>
</reference>
<dbReference type="PROSITE" id="PS00175">
    <property type="entry name" value="PG_MUTASE"/>
    <property type="match status" value="1"/>
</dbReference>
<dbReference type="PANTHER" id="PTHR48100">
    <property type="entry name" value="BROAD-SPECIFICITY PHOSPHATASE YOR283W-RELATED"/>
    <property type="match status" value="1"/>
</dbReference>
<dbReference type="InterPro" id="IPR001345">
    <property type="entry name" value="PG/BPGM_mutase_AS"/>
</dbReference>
<dbReference type="OrthoDB" id="9781415at2"/>
<keyword evidence="4" id="KW-1185">Reference proteome</keyword>
<dbReference type="AlphaFoldDB" id="A0A2N0A470"/>
<evidence type="ECO:0000256" key="1">
    <source>
        <dbReference type="PIRSR" id="PIRSR613078-1"/>
    </source>
</evidence>
<feature type="binding site" evidence="2">
    <location>
        <begin position="12"/>
        <end position="19"/>
    </location>
    <ligand>
        <name>substrate</name>
    </ligand>
</feature>
<evidence type="ECO:0000313" key="4">
    <source>
        <dbReference type="Proteomes" id="UP000231843"/>
    </source>
</evidence>
<dbReference type="Gene3D" id="3.40.50.1240">
    <property type="entry name" value="Phosphoglycerate mutase-like"/>
    <property type="match status" value="1"/>
</dbReference>
<evidence type="ECO:0000313" key="3">
    <source>
        <dbReference type="EMBL" id="PJZ79095.1"/>
    </source>
</evidence>
<proteinExistence type="predicted"/>
<dbReference type="CDD" id="cd07067">
    <property type="entry name" value="HP_PGM_like"/>
    <property type="match status" value="1"/>
</dbReference>
<dbReference type="InterPro" id="IPR029033">
    <property type="entry name" value="His_PPase_superfam"/>
</dbReference>
<dbReference type="GO" id="GO:0005737">
    <property type="term" value="C:cytoplasm"/>
    <property type="evidence" value="ECO:0007669"/>
    <property type="project" value="TreeGrafter"/>
</dbReference>
<organism evidence="3 4">
    <name type="scientific">Leptospira neocaledonica</name>
    <dbReference type="NCBI Taxonomy" id="2023192"/>
    <lineage>
        <taxon>Bacteria</taxon>
        <taxon>Pseudomonadati</taxon>
        <taxon>Spirochaetota</taxon>
        <taxon>Spirochaetia</taxon>
        <taxon>Leptospirales</taxon>
        <taxon>Leptospiraceae</taxon>
        <taxon>Leptospira</taxon>
    </lineage>
</organism>
<dbReference type="GO" id="GO:0016791">
    <property type="term" value="F:phosphatase activity"/>
    <property type="evidence" value="ECO:0007669"/>
    <property type="project" value="TreeGrafter"/>
</dbReference>
<dbReference type="RefSeq" id="WP_100766995.1">
    <property type="nucleotide sequence ID" value="NZ_NPEA01000001.1"/>
</dbReference>